<feature type="coiled-coil region" evidence="1">
    <location>
        <begin position="127"/>
        <end position="154"/>
    </location>
</feature>
<dbReference type="EMBL" id="JACRST010000022">
    <property type="protein sequence ID" value="MBC8547498.1"/>
    <property type="molecule type" value="Genomic_DNA"/>
</dbReference>
<dbReference type="Proteomes" id="UP000653127">
    <property type="component" value="Unassembled WGS sequence"/>
</dbReference>
<evidence type="ECO:0000256" key="1">
    <source>
        <dbReference type="SAM" id="Coils"/>
    </source>
</evidence>
<name>A0A926E0R3_9FIRM</name>
<organism evidence="2 3">
    <name type="scientific">Ligaoa zhengdingensis</name>
    <dbReference type="NCBI Taxonomy" id="2763658"/>
    <lineage>
        <taxon>Bacteria</taxon>
        <taxon>Bacillati</taxon>
        <taxon>Bacillota</taxon>
        <taxon>Clostridia</taxon>
        <taxon>Eubacteriales</taxon>
        <taxon>Oscillospiraceae</taxon>
        <taxon>Ligaoa</taxon>
    </lineage>
</organism>
<reference evidence="2" key="1">
    <citation type="submission" date="2020-08" db="EMBL/GenBank/DDBJ databases">
        <title>Genome public.</title>
        <authorList>
            <person name="Liu C."/>
            <person name="Sun Q."/>
        </authorList>
    </citation>
    <scope>NUCLEOTIDE SEQUENCE</scope>
    <source>
        <strain evidence="2">NSJ-31</strain>
    </source>
</reference>
<proteinExistence type="predicted"/>
<evidence type="ECO:0000313" key="3">
    <source>
        <dbReference type="Proteomes" id="UP000653127"/>
    </source>
</evidence>
<dbReference type="AlphaFoldDB" id="A0A926E0R3"/>
<sequence>MASDFGEDFGIMMSSALSGALNGAIEGAAMGGIMAPVGAAVGTLTGLVNGATQIAEKEKDAFANLLSERYLAVKQEQADSLGRGSGLAAQSDVDRAYRELGDVGFKQGNMTDEAWNGLVDWKLGSIYAGKLQKLEQLTQEIEMAAGEAYNEERMKGLDAQIQYLERNGEAIKAIKSANAIQQAAAENDQEKYIRKSQSKVLETYKMGGIGEAEAGRQLEVAKMKGEAAYRNSDDYRAIESSEKQLIEELRTPLNEAWKRFGYDLAQSFHEGFMSDFELAFYNDELVMESVGMRPVSAQDKKLMSGYGRSNAFGLSYVPHDNFYAVLHQGERVLTAAEARSYDSGVQVSVTGNSFVVREEADIDRIAKAIAENLTRTQAVS</sequence>
<accession>A0A926E0R3</accession>
<gene>
    <name evidence="2" type="ORF">H8711_11235</name>
</gene>
<evidence type="ECO:0000313" key="2">
    <source>
        <dbReference type="EMBL" id="MBC8547498.1"/>
    </source>
</evidence>
<keyword evidence="3" id="KW-1185">Reference proteome</keyword>
<dbReference type="RefSeq" id="WP_249283540.1">
    <property type="nucleotide sequence ID" value="NZ_JACRST010000022.1"/>
</dbReference>
<keyword evidence="1" id="KW-0175">Coiled coil</keyword>
<comment type="caution">
    <text evidence="2">The sequence shown here is derived from an EMBL/GenBank/DDBJ whole genome shotgun (WGS) entry which is preliminary data.</text>
</comment>
<protein>
    <submittedName>
        <fullName evidence="2">Uncharacterized protein</fullName>
    </submittedName>
</protein>